<feature type="compositionally biased region" description="Low complexity" evidence="1">
    <location>
        <begin position="549"/>
        <end position="584"/>
    </location>
</feature>
<feature type="compositionally biased region" description="Acidic residues" evidence="1">
    <location>
        <begin position="475"/>
        <end position="488"/>
    </location>
</feature>
<dbReference type="AlphaFoldDB" id="A0A1Y2ERQ2"/>
<feature type="compositionally biased region" description="Basic and acidic residues" evidence="1">
    <location>
        <begin position="655"/>
        <end position="668"/>
    </location>
</feature>
<feature type="region of interest" description="Disordered" evidence="1">
    <location>
        <begin position="449"/>
        <end position="496"/>
    </location>
</feature>
<dbReference type="OrthoDB" id="441890at2759"/>
<name>A0A1Y2ERQ2_9FUNG</name>
<evidence type="ECO:0000259" key="2">
    <source>
        <dbReference type="Pfam" id="PF18474"/>
    </source>
</evidence>
<organism evidence="3 4">
    <name type="scientific">Neocallimastix californiae</name>
    <dbReference type="NCBI Taxonomy" id="1754190"/>
    <lineage>
        <taxon>Eukaryota</taxon>
        <taxon>Fungi</taxon>
        <taxon>Fungi incertae sedis</taxon>
        <taxon>Chytridiomycota</taxon>
        <taxon>Chytridiomycota incertae sedis</taxon>
        <taxon>Neocallimastigomycetes</taxon>
        <taxon>Neocallimastigales</taxon>
        <taxon>Neocallimastigaceae</taxon>
        <taxon>Neocallimastix</taxon>
    </lineage>
</organism>
<protein>
    <recommendedName>
        <fullName evidence="2">DUF5614 domain-containing protein</fullName>
    </recommendedName>
</protein>
<feature type="region of interest" description="Disordered" evidence="1">
    <location>
        <begin position="646"/>
        <end position="668"/>
    </location>
</feature>
<dbReference type="PANTHER" id="PTHR13379:SF0">
    <property type="entry name" value="UPF0415 PROTEIN C7ORF25"/>
    <property type="match status" value="1"/>
</dbReference>
<comment type="caution">
    <text evidence="3">The sequence shown here is derived from an EMBL/GenBank/DDBJ whole genome shotgun (WGS) entry which is preliminary data.</text>
</comment>
<evidence type="ECO:0000313" key="4">
    <source>
        <dbReference type="Proteomes" id="UP000193920"/>
    </source>
</evidence>
<dbReference type="EMBL" id="MCOG01000030">
    <property type="protein sequence ID" value="ORY74197.1"/>
    <property type="molecule type" value="Genomic_DNA"/>
</dbReference>
<feature type="compositionally biased region" description="Basic residues" evidence="1">
    <location>
        <begin position="358"/>
        <end position="376"/>
    </location>
</feature>
<feature type="compositionally biased region" description="Basic residues" evidence="1">
    <location>
        <begin position="539"/>
        <end position="548"/>
    </location>
</feature>
<feature type="region of interest" description="Disordered" evidence="1">
    <location>
        <begin position="539"/>
        <end position="594"/>
    </location>
</feature>
<feature type="region of interest" description="Disordered" evidence="1">
    <location>
        <begin position="349"/>
        <end position="376"/>
    </location>
</feature>
<dbReference type="STRING" id="1754190.A0A1Y2ERQ2"/>
<sequence>MNDTSDSSEDKNIKIIHNLIKNAEFLIKGFQEINKSINKNYIYVGKSLKDQERKGINKLISEVKSEKKYLNKLLQNTKEIQPANIFCSNIIYFSAIYKVALSEKNVTNLYEPITYFNTETNTKETLRIDVISDNGLRWIKVKARNINNEHSKFQNTLDNVNVNEKETLHLLNLLQRIGNATKQNLIHYKKPKVILKVVTYEPDKLLTINEVKDKNRENENTTLTRKIEELETSIEKLSIKNPLYQSLKNEKSDLLEDEGEPSNNNNALNLMLKENNLFSNTLFLDITALIAIVSDLTNIPYSCIPSKPLEPIKPLYQQYLDEKSKDIPNFMTLFYSLLYVDALTNSNNLGDDSEKNNHSHSHSHSHHRDHHHHHPYRHRQLTTCITAVERFWKIVKIIGGPRELIRSIKLFEDSNLLRMKEIKKEMMETLHQKFNIEFKNEGEINSSATTTVHDHDHDHDNNFYDNLIENKNFNNDDDDEEKEEEEEEDSKRIKESSLKDYTKNGFLPVWLPRVKVIEDQPSELFVELMASIKKQKINKKNTKIKTKTKNNNNNNNNNNNINNNSNNTNITINNTNTNNNNSNNNEKDSDKYINENNSNKRKIELHKFDSSEIVNLSEQDEQKGKKVKIDSTSVNENEIKERNTNSNFNVSHCNESLHRENKEKSDSKEALDSTEIIFGTAEALHMTLITSNDKKIKTIITEWKEKNEQILKEIANESNNNNNNNNTIATKKVNHLDHNNDMKQNNESINILTDKIKNNIHNYNFSYWIHPPRSLIEVRAFSKE</sequence>
<dbReference type="InterPro" id="IPR041076">
    <property type="entry name" value="DUF5614"/>
</dbReference>
<feature type="compositionally biased region" description="Basic and acidic residues" evidence="1">
    <location>
        <begin position="452"/>
        <end position="462"/>
    </location>
</feature>
<reference evidence="3 4" key="1">
    <citation type="submission" date="2016-08" db="EMBL/GenBank/DDBJ databases">
        <title>A Parts List for Fungal Cellulosomes Revealed by Comparative Genomics.</title>
        <authorList>
            <consortium name="DOE Joint Genome Institute"/>
            <person name="Haitjema C.H."/>
            <person name="Gilmore S.P."/>
            <person name="Henske J.K."/>
            <person name="Solomon K.V."/>
            <person name="De Groot R."/>
            <person name="Kuo A."/>
            <person name="Mondo S.J."/>
            <person name="Salamov A.A."/>
            <person name="Labutti K."/>
            <person name="Zhao Z."/>
            <person name="Chiniquy J."/>
            <person name="Barry K."/>
            <person name="Brewer H.M."/>
            <person name="Purvine S.O."/>
            <person name="Wright A.T."/>
            <person name="Boxma B."/>
            <person name="Van Alen T."/>
            <person name="Hackstein J.H."/>
            <person name="Baker S.E."/>
            <person name="Grigoriev I.V."/>
            <person name="O'Malley M.A."/>
        </authorList>
    </citation>
    <scope>NUCLEOTIDE SEQUENCE [LARGE SCALE GENOMIC DNA]</scope>
    <source>
        <strain evidence="3 4">G1</strain>
    </source>
</reference>
<proteinExistence type="predicted"/>
<dbReference type="Pfam" id="PF18474">
    <property type="entry name" value="DUF5614"/>
    <property type="match status" value="1"/>
</dbReference>
<feature type="domain" description="DUF5614" evidence="2">
    <location>
        <begin position="49"/>
        <end position="195"/>
    </location>
</feature>
<dbReference type="PANTHER" id="PTHR13379">
    <property type="entry name" value="UNCHARACTERIZED DUF1308"/>
    <property type="match status" value="1"/>
</dbReference>
<evidence type="ECO:0000313" key="3">
    <source>
        <dbReference type="EMBL" id="ORY74197.1"/>
    </source>
</evidence>
<accession>A0A1Y2ERQ2</accession>
<gene>
    <name evidence="3" type="ORF">LY90DRAFT_160117</name>
</gene>
<keyword evidence="4" id="KW-1185">Reference proteome</keyword>
<evidence type="ECO:0000256" key="1">
    <source>
        <dbReference type="SAM" id="MobiDB-lite"/>
    </source>
</evidence>
<dbReference type="Proteomes" id="UP000193920">
    <property type="component" value="Unassembled WGS sequence"/>
</dbReference>